<sequence>MHRKVHVGIQATSRLFTFSFFTPLSVTKTNLTEKKNRRNSFHLTTQFLRYVSVEPRSARVCADICIVFRALSSNVSPDRTGAKTDHNKKGGTRSLDVKSAPQGKKKKQKNLDVNFWNCNRVSSTVCTVVKTAGRLPA</sequence>
<reference evidence="2" key="1">
    <citation type="submission" date="2019-12" db="EMBL/GenBank/DDBJ databases">
        <title>An insight into the sialome of adult female Ixodes ricinus ticks feeding for 6 days.</title>
        <authorList>
            <person name="Perner J."/>
            <person name="Ribeiro J.M.C."/>
        </authorList>
    </citation>
    <scope>NUCLEOTIDE SEQUENCE</scope>
    <source>
        <strain evidence="2">Semi-engorged</strain>
        <tissue evidence="2">Salivary glands</tissue>
    </source>
</reference>
<dbReference type="EMBL" id="GIFC01010644">
    <property type="protein sequence ID" value="MXU92727.1"/>
    <property type="molecule type" value="Transcribed_RNA"/>
</dbReference>
<organism evidence="2">
    <name type="scientific">Ixodes ricinus</name>
    <name type="common">Common tick</name>
    <name type="synonym">Acarus ricinus</name>
    <dbReference type="NCBI Taxonomy" id="34613"/>
    <lineage>
        <taxon>Eukaryota</taxon>
        <taxon>Metazoa</taxon>
        <taxon>Ecdysozoa</taxon>
        <taxon>Arthropoda</taxon>
        <taxon>Chelicerata</taxon>
        <taxon>Arachnida</taxon>
        <taxon>Acari</taxon>
        <taxon>Parasitiformes</taxon>
        <taxon>Ixodida</taxon>
        <taxon>Ixodoidea</taxon>
        <taxon>Ixodidae</taxon>
        <taxon>Ixodinae</taxon>
        <taxon>Ixodes</taxon>
    </lineage>
</organism>
<evidence type="ECO:0000256" key="1">
    <source>
        <dbReference type="SAM" id="MobiDB-lite"/>
    </source>
</evidence>
<protein>
    <submittedName>
        <fullName evidence="2">Uncharacterized protein</fullName>
    </submittedName>
</protein>
<dbReference type="AlphaFoldDB" id="A0A6B0USH4"/>
<accession>A0A6B0USH4</accession>
<name>A0A6B0USH4_IXORI</name>
<feature type="region of interest" description="Disordered" evidence="1">
    <location>
        <begin position="75"/>
        <end position="106"/>
    </location>
</feature>
<proteinExistence type="predicted"/>
<evidence type="ECO:0000313" key="2">
    <source>
        <dbReference type="EMBL" id="MXU92727.1"/>
    </source>
</evidence>